<name>A0A8I2B6Q1_BACIU</name>
<gene>
    <name evidence="2" type="ORF">J5227_07995</name>
</gene>
<keyword evidence="1" id="KW-1133">Transmembrane helix</keyword>
<protein>
    <submittedName>
        <fullName evidence="2">Uncharacterized protein</fullName>
    </submittedName>
</protein>
<evidence type="ECO:0000313" key="3">
    <source>
        <dbReference type="Proteomes" id="UP000665181"/>
    </source>
</evidence>
<organism evidence="2 3">
    <name type="scientific">Bacillus subtilis</name>
    <dbReference type="NCBI Taxonomy" id="1423"/>
    <lineage>
        <taxon>Bacteria</taxon>
        <taxon>Bacillati</taxon>
        <taxon>Bacillota</taxon>
        <taxon>Bacilli</taxon>
        <taxon>Bacillales</taxon>
        <taxon>Bacillaceae</taxon>
        <taxon>Bacillus</taxon>
    </lineage>
</organism>
<feature type="transmembrane region" description="Helical" evidence="1">
    <location>
        <begin position="24"/>
        <end position="46"/>
    </location>
</feature>
<evidence type="ECO:0000256" key="1">
    <source>
        <dbReference type="SAM" id="Phobius"/>
    </source>
</evidence>
<reference evidence="2" key="1">
    <citation type="submission" date="2021-03" db="EMBL/GenBank/DDBJ databases">
        <title>Isolation of Bacillus subtilis from fermented food sample.</title>
        <authorList>
            <person name="Lakshmanan V."/>
            <person name="Athira K."/>
            <person name="Rajagopal K."/>
        </authorList>
    </citation>
    <scope>NUCLEOTIDE SEQUENCE</scope>
    <source>
        <strain evidence="2">S1</strain>
    </source>
</reference>
<comment type="caution">
    <text evidence="2">The sequence shown here is derived from an EMBL/GenBank/DDBJ whole genome shotgun (WGS) entry which is preliminary data.</text>
</comment>
<dbReference type="EMBL" id="JAGFPW010000005">
    <property type="protein sequence ID" value="MBO3794249.1"/>
    <property type="molecule type" value="Genomic_DNA"/>
</dbReference>
<sequence>MLIGTVGNEPYQRVSSDNGPYEGAMLGAAIGAGGAGAGIFGARMHYKGIDNRAKRHISAIESREPVIQRKINKVNEQAENPRMSFIQKAKSKIADSGINQINNLRTAQLDSLNSKNEQLRNVVDSMQHTNPNVANEADLSRRSHYAQSYADINSHYDDVIQGSRFSKMKQQVDQSMEHKQARIEKNRDVKVSRLNKELEKLSDGRHKWGEDGVKLMKQKHPYAHVKGIGRSAAAIGAGALIGGGAGMILGGLTDEVNKHVKQ</sequence>
<dbReference type="Proteomes" id="UP000665181">
    <property type="component" value="Unassembled WGS sequence"/>
</dbReference>
<dbReference type="RefSeq" id="WP_208556245.1">
    <property type="nucleotide sequence ID" value="NZ_JAGFPW010000005.1"/>
</dbReference>
<keyword evidence="1" id="KW-0812">Transmembrane</keyword>
<dbReference type="AlphaFoldDB" id="A0A8I2B6Q1"/>
<accession>A0A8I2B6Q1</accession>
<keyword evidence="1" id="KW-0472">Membrane</keyword>
<proteinExistence type="predicted"/>
<evidence type="ECO:0000313" key="2">
    <source>
        <dbReference type="EMBL" id="MBO3794249.1"/>
    </source>
</evidence>